<keyword evidence="22" id="KW-1185">Reference proteome</keyword>
<dbReference type="Gene3D" id="3.40.50.720">
    <property type="entry name" value="NAD(P)-binding Rossmann-like Domain"/>
    <property type="match status" value="1"/>
</dbReference>
<comment type="catalytic activity">
    <reaction evidence="12">
        <text>ursodeoxycholate + NAD(+) = 7-oxolithocholate + NADH + H(+)</text>
        <dbReference type="Rhea" id="RHEA:42028"/>
        <dbReference type="ChEBI" id="CHEBI:15378"/>
        <dbReference type="ChEBI" id="CHEBI:57540"/>
        <dbReference type="ChEBI" id="CHEBI:57945"/>
        <dbReference type="ChEBI" id="CHEBI:78604"/>
        <dbReference type="ChEBI" id="CHEBI:78605"/>
    </reaction>
    <physiologicalReaction direction="left-to-right" evidence="12">
        <dbReference type="Rhea" id="RHEA:42029"/>
    </physiologicalReaction>
</comment>
<gene>
    <name evidence="23" type="primary">LOC116304314</name>
</gene>
<dbReference type="EC" id="1.1.1.53" evidence="3"/>
<dbReference type="GO" id="GO:0008210">
    <property type="term" value="P:estrogen metabolic process"/>
    <property type="evidence" value="ECO:0007669"/>
    <property type="project" value="TreeGrafter"/>
</dbReference>
<dbReference type="SMART" id="SM00822">
    <property type="entry name" value="PKS_KR"/>
    <property type="match status" value="1"/>
</dbReference>
<dbReference type="CDD" id="cd05371">
    <property type="entry name" value="HSD10-like_SDR_c"/>
    <property type="match status" value="1"/>
</dbReference>
<dbReference type="Pfam" id="PF00106">
    <property type="entry name" value="adh_short"/>
    <property type="match status" value="1"/>
</dbReference>
<evidence type="ECO:0000256" key="1">
    <source>
        <dbReference type="ARBA" id="ARBA00006484"/>
    </source>
</evidence>
<dbReference type="GO" id="GO:0006631">
    <property type="term" value="P:fatty acid metabolic process"/>
    <property type="evidence" value="ECO:0007669"/>
    <property type="project" value="TreeGrafter"/>
</dbReference>
<evidence type="ECO:0000256" key="11">
    <source>
        <dbReference type="ARBA" id="ARBA00051637"/>
    </source>
</evidence>
<evidence type="ECO:0000256" key="17">
    <source>
        <dbReference type="ARBA" id="ARBA00079624"/>
    </source>
</evidence>
<dbReference type="InterPro" id="IPR020904">
    <property type="entry name" value="Sc_DH/Rdtase_CS"/>
</dbReference>
<dbReference type="KEGG" id="aten:116304314"/>
<dbReference type="FunCoup" id="A0A6P8ISE0">
    <property type="interactions" value="517"/>
</dbReference>
<evidence type="ECO:0000256" key="9">
    <source>
        <dbReference type="ARBA" id="ARBA00050927"/>
    </source>
</evidence>
<evidence type="ECO:0000256" key="14">
    <source>
        <dbReference type="ARBA" id="ARBA00052417"/>
    </source>
</evidence>
<dbReference type="PRINTS" id="PR00080">
    <property type="entry name" value="SDRFAMILY"/>
</dbReference>
<dbReference type="InterPro" id="IPR057326">
    <property type="entry name" value="KR_dom"/>
</dbReference>
<comment type="catalytic activity">
    <reaction evidence="5">
        <text>17beta-estradiol + NAD(+) = estrone + NADH + H(+)</text>
        <dbReference type="Rhea" id="RHEA:24612"/>
        <dbReference type="ChEBI" id="CHEBI:15378"/>
        <dbReference type="ChEBI" id="CHEBI:16469"/>
        <dbReference type="ChEBI" id="CHEBI:17263"/>
        <dbReference type="ChEBI" id="CHEBI:57540"/>
        <dbReference type="ChEBI" id="CHEBI:57945"/>
        <dbReference type="EC" id="1.1.1.62"/>
    </reaction>
    <physiologicalReaction direction="left-to-right" evidence="5">
        <dbReference type="Rhea" id="RHEA:24613"/>
    </physiologicalReaction>
</comment>
<evidence type="ECO:0000256" key="8">
    <source>
        <dbReference type="ARBA" id="ARBA00050435"/>
    </source>
</evidence>
<evidence type="ECO:0000256" key="18">
    <source>
        <dbReference type="ARBA" id="ARBA00082293"/>
    </source>
</evidence>
<dbReference type="PRINTS" id="PR00081">
    <property type="entry name" value="GDHRDH"/>
</dbReference>
<dbReference type="InParanoid" id="A0A6P8ISE0"/>
<dbReference type="PANTHER" id="PTHR43658">
    <property type="entry name" value="SHORT-CHAIN DEHYDROGENASE/REDUCTASE"/>
    <property type="match status" value="1"/>
</dbReference>
<dbReference type="OrthoDB" id="1274115at2759"/>
<dbReference type="PROSITE" id="PS00061">
    <property type="entry name" value="ADH_SHORT"/>
    <property type="match status" value="1"/>
</dbReference>
<sequence>MASMQRFVCLVTGAASGLGKATAQRLIRNGARVVIADLPSSEGEVVAKELGENCTFSPTDVTSEADVQNTIKVANDKYGPLNAAVNCAGIGIAVKVLSKAGEAHPLDQFEKVIKVNTTGSFNVIRLVAEQMAKNEPTEGGERGVIVNTASVAAFDGQMGQAAYSASKGGIVGMTLPIARDLARHGIRVNTIAPGLFLTPLLLSLPEKVRIALAKTIPFPSRLGDPEDYAHLVQCIMENPIMNGETIRIDGALRMQP</sequence>
<evidence type="ECO:0000256" key="16">
    <source>
        <dbReference type="ARBA" id="ARBA00072938"/>
    </source>
</evidence>
<dbReference type="SUPFAM" id="SSF51735">
    <property type="entry name" value="NAD(P)-binding Rossmann-fold domains"/>
    <property type="match status" value="1"/>
</dbReference>
<dbReference type="InterPro" id="IPR036291">
    <property type="entry name" value="NAD(P)-bd_dom_sf"/>
</dbReference>
<name>A0A6P8ISE0_ACTTE</name>
<evidence type="ECO:0000256" key="20">
    <source>
        <dbReference type="RuleBase" id="RU000363"/>
    </source>
</evidence>
<evidence type="ECO:0000256" key="3">
    <source>
        <dbReference type="ARBA" id="ARBA00024071"/>
    </source>
</evidence>
<evidence type="ECO:0000256" key="12">
    <source>
        <dbReference type="ARBA" id="ARBA00051831"/>
    </source>
</evidence>
<dbReference type="GeneID" id="116304314"/>
<evidence type="ECO:0000256" key="5">
    <source>
        <dbReference type="ARBA" id="ARBA00049381"/>
    </source>
</evidence>
<evidence type="ECO:0000256" key="6">
    <source>
        <dbReference type="ARBA" id="ARBA00050141"/>
    </source>
</evidence>
<dbReference type="AlphaFoldDB" id="A0A6P8ISE0"/>
<evidence type="ECO:0000256" key="10">
    <source>
        <dbReference type="ARBA" id="ARBA00051004"/>
    </source>
</evidence>
<dbReference type="GO" id="GO:0005739">
    <property type="term" value="C:mitochondrion"/>
    <property type="evidence" value="ECO:0007669"/>
    <property type="project" value="TreeGrafter"/>
</dbReference>
<protein>
    <recommendedName>
        <fullName evidence="16">3-hydroxyacyl-CoA dehydrogenase type-2</fullName>
        <ecNumber evidence="3">1.1.1.53</ecNumber>
        <ecNumber evidence="4">1.1.1.62</ecNumber>
    </recommendedName>
    <alternativeName>
        <fullName evidence="18">3-hydroxyacyl-CoA dehydrogenase type II</fullName>
    </alternativeName>
    <alternativeName>
        <fullName evidence="19">Mitochondrial ribonuclease P protein 2</fullName>
    </alternativeName>
    <alternativeName>
        <fullName evidence="17">Type II HADH</fullName>
    </alternativeName>
</protein>
<dbReference type="GO" id="GO:0047044">
    <property type="term" value="F:androstan-3-alpha,17-beta-diol dehydrogenase (NAD+) activity"/>
    <property type="evidence" value="ECO:0007669"/>
    <property type="project" value="UniProtKB-EC"/>
</dbReference>
<accession>A0A6P8ISE0</accession>
<dbReference type="InterPro" id="IPR002347">
    <property type="entry name" value="SDR_fam"/>
</dbReference>
<comment type="catalytic activity">
    <reaction evidence="14">
        <text>cortisone + NAD(+) = 17alpha-hydroxypregn-4-en-3,11,20-trione-21-al + NADH + H(+)</text>
        <dbReference type="Rhea" id="RHEA:42016"/>
        <dbReference type="ChEBI" id="CHEBI:15378"/>
        <dbReference type="ChEBI" id="CHEBI:16962"/>
        <dbReference type="ChEBI" id="CHEBI:57540"/>
        <dbReference type="ChEBI" id="CHEBI:57945"/>
        <dbReference type="ChEBI" id="CHEBI:78596"/>
    </reaction>
    <physiologicalReaction direction="left-to-right" evidence="14">
        <dbReference type="Rhea" id="RHEA:42017"/>
    </physiologicalReaction>
</comment>
<comment type="similarity">
    <text evidence="1 20">Belongs to the short-chain dehydrogenases/reductases (SDR) family.</text>
</comment>
<evidence type="ECO:0000256" key="19">
    <source>
        <dbReference type="ARBA" id="ARBA00082399"/>
    </source>
</evidence>
<reference evidence="23" key="1">
    <citation type="submission" date="2025-08" db="UniProtKB">
        <authorList>
            <consortium name="RefSeq"/>
        </authorList>
    </citation>
    <scope>IDENTIFICATION</scope>
    <source>
        <tissue evidence="23">Tentacle</tissue>
    </source>
</reference>
<evidence type="ECO:0000256" key="4">
    <source>
        <dbReference type="ARBA" id="ARBA00024072"/>
    </source>
</evidence>
<comment type="catalytic activity">
    <reaction evidence="6">
        <text>a (3S)-3-hydroxyacyl-CoA + NAD(+) = a 3-oxoacyl-CoA + NADH + H(+)</text>
        <dbReference type="Rhea" id="RHEA:22432"/>
        <dbReference type="ChEBI" id="CHEBI:15378"/>
        <dbReference type="ChEBI" id="CHEBI:57318"/>
        <dbReference type="ChEBI" id="CHEBI:57540"/>
        <dbReference type="ChEBI" id="CHEBI:57945"/>
        <dbReference type="ChEBI" id="CHEBI:90726"/>
        <dbReference type="EC" id="1.1.1.35"/>
    </reaction>
    <physiologicalReaction direction="left-to-right" evidence="6">
        <dbReference type="Rhea" id="RHEA:22433"/>
    </physiologicalReaction>
    <physiologicalReaction direction="right-to-left" evidence="6">
        <dbReference type="Rhea" id="RHEA:22434"/>
    </physiologicalReaction>
</comment>
<proteinExistence type="inferred from homology"/>
<comment type="catalytic activity">
    <reaction evidence="11">
        <text>3beta,7beta-dihydroxy-5beta-cholan-24-oate + NAD(+) = 3beta-hydroxy-7-oxo-5beta-cholan-24-oate + NADH + H(+)</text>
        <dbReference type="Rhea" id="RHEA:42024"/>
        <dbReference type="ChEBI" id="CHEBI:15378"/>
        <dbReference type="ChEBI" id="CHEBI:57540"/>
        <dbReference type="ChEBI" id="CHEBI:57945"/>
        <dbReference type="ChEBI" id="CHEBI:78602"/>
        <dbReference type="ChEBI" id="CHEBI:78603"/>
    </reaction>
    <physiologicalReaction direction="left-to-right" evidence="11">
        <dbReference type="Rhea" id="RHEA:42025"/>
    </physiologicalReaction>
</comment>
<feature type="domain" description="Ketoreductase" evidence="21">
    <location>
        <begin position="7"/>
        <end position="194"/>
    </location>
</feature>
<comment type="catalytic activity">
    <reaction evidence="7">
        <text>5alpha-androstane-3alpha,17beta-diol + NAD(+) = 17beta-hydroxy-5alpha-androstan-3-one + NADH + H(+)</text>
        <dbReference type="Rhea" id="RHEA:42004"/>
        <dbReference type="ChEBI" id="CHEBI:15378"/>
        <dbReference type="ChEBI" id="CHEBI:16330"/>
        <dbReference type="ChEBI" id="CHEBI:36713"/>
        <dbReference type="ChEBI" id="CHEBI:57540"/>
        <dbReference type="ChEBI" id="CHEBI:57945"/>
        <dbReference type="EC" id="1.1.1.53"/>
    </reaction>
    <physiologicalReaction direction="right-to-left" evidence="7">
        <dbReference type="Rhea" id="RHEA:42006"/>
    </physiologicalReaction>
</comment>
<dbReference type="GO" id="GO:0008209">
    <property type="term" value="P:androgen metabolic process"/>
    <property type="evidence" value="ECO:0007669"/>
    <property type="project" value="TreeGrafter"/>
</dbReference>
<dbReference type="GO" id="GO:0004303">
    <property type="term" value="F:estradiol 17-beta-dehydrogenase [NAD(P)+] activity"/>
    <property type="evidence" value="ECO:0007669"/>
    <property type="project" value="UniProtKB-EC"/>
</dbReference>
<comment type="catalytic activity">
    <reaction evidence="13">
        <text>5alpha-pregnan-20beta-ol-3-one + NAD(+) = 5alpha-pregnane-3,20-dione + NADH + H(+)</text>
        <dbReference type="Rhea" id="RHEA:42008"/>
        <dbReference type="ChEBI" id="CHEBI:15378"/>
        <dbReference type="ChEBI" id="CHEBI:28952"/>
        <dbReference type="ChEBI" id="CHEBI:57540"/>
        <dbReference type="ChEBI" id="CHEBI:57945"/>
        <dbReference type="ChEBI" id="CHEBI:78594"/>
    </reaction>
    <physiologicalReaction direction="left-to-right" evidence="13">
        <dbReference type="Rhea" id="RHEA:42009"/>
    </physiologicalReaction>
</comment>
<comment type="catalytic activity">
    <reaction evidence="9">
        <text>cortisol + NAD(+) = 11beta,17alpha-dihydroxypregn-4-ene-3,20,21-trione + NADH + H(+)</text>
        <dbReference type="Rhea" id="RHEA:42012"/>
        <dbReference type="ChEBI" id="CHEBI:15378"/>
        <dbReference type="ChEBI" id="CHEBI:17650"/>
        <dbReference type="ChEBI" id="CHEBI:57540"/>
        <dbReference type="ChEBI" id="CHEBI:57945"/>
        <dbReference type="ChEBI" id="CHEBI:78595"/>
    </reaction>
    <physiologicalReaction direction="left-to-right" evidence="9">
        <dbReference type="Rhea" id="RHEA:42013"/>
    </physiologicalReaction>
</comment>
<evidence type="ECO:0000259" key="21">
    <source>
        <dbReference type="SMART" id="SM00822"/>
    </source>
</evidence>
<keyword evidence="2" id="KW-0560">Oxidoreductase</keyword>
<dbReference type="Proteomes" id="UP000515163">
    <property type="component" value="Unplaced"/>
</dbReference>
<dbReference type="FunFam" id="3.40.50.720:FF:000215">
    <property type="entry name" value="3-hydroxyacyl-CoA dehydrogenase type-2"/>
    <property type="match status" value="1"/>
</dbReference>
<comment type="catalytic activity">
    <reaction evidence="15">
        <text>11-dehydrocorticosterone + NAD(+) = pregn-4-ene-3,11,20,21-tetraone + NADH + H(+)</text>
        <dbReference type="Rhea" id="RHEA:42020"/>
        <dbReference type="ChEBI" id="CHEBI:15378"/>
        <dbReference type="ChEBI" id="CHEBI:57540"/>
        <dbReference type="ChEBI" id="CHEBI:57945"/>
        <dbReference type="ChEBI" id="CHEBI:78600"/>
        <dbReference type="ChEBI" id="CHEBI:78601"/>
    </reaction>
    <physiologicalReaction direction="left-to-right" evidence="15">
        <dbReference type="Rhea" id="RHEA:42021"/>
    </physiologicalReaction>
</comment>
<dbReference type="EC" id="1.1.1.62" evidence="4"/>
<evidence type="ECO:0000256" key="2">
    <source>
        <dbReference type="ARBA" id="ARBA00023002"/>
    </source>
</evidence>
<comment type="catalytic activity">
    <reaction evidence="10">
        <text>(3S)-3-hydroxybutanoyl-CoA + NAD(+) = acetoacetyl-CoA + NADH + H(+)</text>
        <dbReference type="Rhea" id="RHEA:30799"/>
        <dbReference type="ChEBI" id="CHEBI:15378"/>
        <dbReference type="ChEBI" id="CHEBI:57286"/>
        <dbReference type="ChEBI" id="CHEBI:57316"/>
        <dbReference type="ChEBI" id="CHEBI:57540"/>
        <dbReference type="ChEBI" id="CHEBI:57945"/>
    </reaction>
    <physiologicalReaction direction="left-to-right" evidence="10">
        <dbReference type="Rhea" id="RHEA:30800"/>
    </physiologicalReaction>
    <physiologicalReaction direction="right-to-left" evidence="10">
        <dbReference type="Rhea" id="RHEA:30801"/>
    </physiologicalReaction>
</comment>
<organism evidence="22 23">
    <name type="scientific">Actinia tenebrosa</name>
    <name type="common">Australian red waratah sea anemone</name>
    <dbReference type="NCBI Taxonomy" id="6105"/>
    <lineage>
        <taxon>Eukaryota</taxon>
        <taxon>Metazoa</taxon>
        <taxon>Cnidaria</taxon>
        <taxon>Anthozoa</taxon>
        <taxon>Hexacorallia</taxon>
        <taxon>Actiniaria</taxon>
        <taxon>Actiniidae</taxon>
        <taxon>Actinia</taxon>
    </lineage>
</organism>
<evidence type="ECO:0000313" key="23">
    <source>
        <dbReference type="RefSeq" id="XP_031569889.1"/>
    </source>
</evidence>
<dbReference type="GO" id="GO:0003857">
    <property type="term" value="F:(3S)-3-hydroxyacyl-CoA dehydrogenase (NAD+) activity"/>
    <property type="evidence" value="ECO:0007669"/>
    <property type="project" value="UniProtKB-EC"/>
</dbReference>
<evidence type="ECO:0000256" key="7">
    <source>
        <dbReference type="ARBA" id="ARBA00050365"/>
    </source>
</evidence>
<comment type="catalytic activity">
    <reaction evidence="8">
        <text>17beta-hydroxy-5alpha-androstan-3-one + NAD(+) = 5alpha-androstan-3,17-dione + NADH + H(+)</text>
        <dbReference type="Rhea" id="RHEA:41992"/>
        <dbReference type="ChEBI" id="CHEBI:15378"/>
        <dbReference type="ChEBI" id="CHEBI:15994"/>
        <dbReference type="ChEBI" id="CHEBI:16330"/>
        <dbReference type="ChEBI" id="CHEBI:57540"/>
        <dbReference type="ChEBI" id="CHEBI:57945"/>
    </reaction>
    <physiologicalReaction direction="left-to-right" evidence="8">
        <dbReference type="Rhea" id="RHEA:41993"/>
    </physiologicalReaction>
</comment>
<dbReference type="PANTHER" id="PTHR43658:SF8">
    <property type="entry name" value="17-BETA-HYDROXYSTEROID DEHYDROGENASE 14-RELATED"/>
    <property type="match status" value="1"/>
</dbReference>
<evidence type="ECO:0000256" key="15">
    <source>
        <dbReference type="ARBA" id="ARBA00052668"/>
    </source>
</evidence>
<evidence type="ECO:0000256" key="13">
    <source>
        <dbReference type="ARBA" id="ARBA00052095"/>
    </source>
</evidence>
<evidence type="ECO:0000313" key="22">
    <source>
        <dbReference type="Proteomes" id="UP000515163"/>
    </source>
</evidence>
<dbReference type="RefSeq" id="XP_031569889.1">
    <property type="nucleotide sequence ID" value="XM_031714029.1"/>
</dbReference>